<accession>A0A2W1JW08</accession>
<gene>
    <name evidence="2" type="ORF">C1752_03453</name>
</gene>
<reference evidence="2 3" key="1">
    <citation type="journal article" date="2018" name="Sci. Rep.">
        <title>A novel species of the marine cyanobacterium Acaryochloris with a unique pigment content and lifestyle.</title>
        <authorList>
            <person name="Partensky F."/>
            <person name="Six C."/>
            <person name="Ratin M."/>
            <person name="Garczarek L."/>
            <person name="Vaulot D."/>
            <person name="Probert I."/>
            <person name="Calteau A."/>
            <person name="Gourvil P."/>
            <person name="Marie D."/>
            <person name="Grebert T."/>
            <person name="Bouchier C."/>
            <person name="Le Panse S."/>
            <person name="Gachenot M."/>
            <person name="Rodriguez F."/>
            <person name="Garrido J.L."/>
        </authorList>
    </citation>
    <scope>NUCLEOTIDE SEQUENCE [LARGE SCALE GENOMIC DNA]</scope>
    <source>
        <strain evidence="2 3">RCC1774</strain>
    </source>
</reference>
<feature type="transmembrane region" description="Helical" evidence="1">
    <location>
        <begin position="219"/>
        <end position="240"/>
    </location>
</feature>
<feature type="transmembrane region" description="Helical" evidence="1">
    <location>
        <begin position="252"/>
        <end position="273"/>
    </location>
</feature>
<feature type="transmembrane region" description="Helical" evidence="1">
    <location>
        <begin position="193"/>
        <end position="213"/>
    </location>
</feature>
<feature type="transmembrane region" description="Helical" evidence="1">
    <location>
        <begin position="167"/>
        <end position="186"/>
    </location>
</feature>
<dbReference type="RefSeq" id="WP_110986891.1">
    <property type="nucleotide sequence ID" value="NZ_CAWNWM010000009.1"/>
</dbReference>
<evidence type="ECO:0008006" key="4">
    <source>
        <dbReference type="Google" id="ProtNLM"/>
    </source>
</evidence>
<keyword evidence="3" id="KW-1185">Reference proteome</keyword>
<evidence type="ECO:0000256" key="1">
    <source>
        <dbReference type="SAM" id="Phobius"/>
    </source>
</evidence>
<dbReference type="InterPro" id="IPR025576">
    <property type="entry name" value="YwiC"/>
</dbReference>
<keyword evidence="1" id="KW-0472">Membrane</keyword>
<dbReference type="OrthoDB" id="509218at2"/>
<dbReference type="Pfam" id="PF14256">
    <property type="entry name" value="YwiC"/>
    <property type="match status" value="1"/>
</dbReference>
<keyword evidence="1" id="KW-1133">Transmembrane helix</keyword>
<comment type="caution">
    <text evidence="2">The sequence shown here is derived from an EMBL/GenBank/DDBJ whole genome shotgun (WGS) entry which is preliminary data.</text>
</comment>
<feature type="transmembrane region" description="Helical" evidence="1">
    <location>
        <begin position="112"/>
        <end position="129"/>
    </location>
</feature>
<feature type="transmembrane region" description="Helical" evidence="1">
    <location>
        <begin position="86"/>
        <end position="106"/>
    </location>
</feature>
<organism evidence="2 3">
    <name type="scientific">Acaryochloris thomasi RCC1774</name>
    <dbReference type="NCBI Taxonomy" id="1764569"/>
    <lineage>
        <taxon>Bacteria</taxon>
        <taxon>Bacillati</taxon>
        <taxon>Cyanobacteriota</taxon>
        <taxon>Cyanophyceae</taxon>
        <taxon>Acaryochloridales</taxon>
        <taxon>Acaryochloridaceae</taxon>
        <taxon>Acaryochloris</taxon>
        <taxon>Acaryochloris thomasi</taxon>
    </lineage>
</organism>
<dbReference type="AlphaFoldDB" id="A0A2W1JW08"/>
<protein>
    <recommendedName>
        <fullName evidence="4">YwiC-like protein</fullName>
    </recommendedName>
</protein>
<proteinExistence type="predicted"/>
<evidence type="ECO:0000313" key="2">
    <source>
        <dbReference type="EMBL" id="PZD72617.1"/>
    </source>
</evidence>
<keyword evidence="1" id="KW-0812">Transmembrane</keyword>
<sequence>MVLALDSPVSTLSVEAKPKPQFWSRPIFAPEQGSILVLGGAIVSGASLAQAWTSATTLVCLCTFFALQVEHPLVVLLKLKCWKTRFVLWGGLYGLIALAVALWLSWSTPELLWIFGVAIASLLIDLVAVTRKQHKSIANEITMFAAICLSTPLAYGATVGAITPEAIGLWILNSLFFATAVFTIKFRKGKADVWSGVTYLAVAVVMIAGLYFLGWLKMLTALTFGIAILKFGAVVCFQDWYRTCWFGAIARFETYFALSYICLVALTLLPPHLPTS</sequence>
<dbReference type="Proteomes" id="UP000248857">
    <property type="component" value="Unassembled WGS sequence"/>
</dbReference>
<name>A0A2W1JW08_9CYAN</name>
<evidence type="ECO:0000313" key="3">
    <source>
        <dbReference type="Proteomes" id="UP000248857"/>
    </source>
</evidence>
<feature type="transmembrane region" description="Helical" evidence="1">
    <location>
        <begin position="141"/>
        <end position="161"/>
    </location>
</feature>
<dbReference type="EMBL" id="PQWO01000009">
    <property type="protein sequence ID" value="PZD72617.1"/>
    <property type="molecule type" value="Genomic_DNA"/>
</dbReference>